<accession>A0A0F9S2X5</accession>
<comment type="caution">
    <text evidence="1">The sequence shown here is derived from an EMBL/GenBank/DDBJ whole genome shotgun (WGS) entry which is preliminary data.</text>
</comment>
<gene>
    <name evidence="1" type="ORF">LCGC14_0902520</name>
</gene>
<sequence>MRCKHRFVATPITGQSMVGKEVLLGERVECEHCYKRAKAGDTVEAIRASWWKEIIPKGLSINITLGEGA</sequence>
<dbReference type="EMBL" id="LAZR01002948">
    <property type="protein sequence ID" value="KKN23693.1"/>
    <property type="molecule type" value="Genomic_DNA"/>
</dbReference>
<evidence type="ECO:0000313" key="1">
    <source>
        <dbReference type="EMBL" id="KKN23693.1"/>
    </source>
</evidence>
<reference evidence="1" key="1">
    <citation type="journal article" date="2015" name="Nature">
        <title>Complex archaea that bridge the gap between prokaryotes and eukaryotes.</title>
        <authorList>
            <person name="Spang A."/>
            <person name="Saw J.H."/>
            <person name="Jorgensen S.L."/>
            <person name="Zaremba-Niedzwiedzka K."/>
            <person name="Martijn J."/>
            <person name="Lind A.E."/>
            <person name="van Eijk R."/>
            <person name="Schleper C."/>
            <person name="Guy L."/>
            <person name="Ettema T.J."/>
        </authorList>
    </citation>
    <scope>NUCLEOTIDE SEQUENCE</scope>
</reference>
<proteinExistence type="predicted"/>
<organism evidence="1">
    <name type="scientific">marine sediment metagenome</name>
    <dbReference type="NCBI Taxonomy" id="412755"/>
    <lineage>
        <taxon>unclassified sequences</taxon>
        <taxon>metagenomes</taxon>
        <taxon>ecological metagenomes</taxon>
    </lineage>
</organism>
<protein>
    <submittedName>
        <fullName evidence="1">Uncharacterized protein</fullName>
    </submittedName>
</protein>
<dbReference type="AlphaFoldDB" id="A0A0F9S2X5"/>
<name>A0A0F9S2X5_9ZZZZ</name>